<dbReference type="GO" id="GO:0046872">
    <property type="term" value="F:metal ion binding"/>
    <property type="evidence" value="ECO:0007669"/>
    <property type="project" value="UniProtKB-KW"/>
</dbReference>
<comment type="catalytic activity">
    <reaction evidence="1 17">
        <text>L-histidyl-[protein] + phosphoenolpyruvate = N(pros)-phospho-L-histidyl-[protein] + pyruvate</text>
        <dbReference type="Rhea" id="RHEA:23880"/>
        <dbReference type="Rhea" id="RHEA-COMP:9745"/>
        <dbReference type="Rhea" id="RHEA-COMP:9746"/>
        <dbReference type="ChEBI" id="CHEBI:15361"/>
        <dbReference type="ChEBI" id="CHEBI:29979"/>
        <dbReference type="ChEBI" id="CHEBI:58702"/>
        <dbReference type="ChEBI" id="CHEBI:64837"/>
        <dbReference type="EC" id="2.7.3.9"/>
    </reaction>
</comment>
<dbReference type="STRING" id="1076937.SAMN04488120_105160"/>
<keyword evidence="15 17" id="KW-0460">Magnesium</keyword>
<evidence type="ECO:0000256" key="5">
    <source>
        <dbReference type="ARBA" id="ARBA00007837"/>
    </source>
</evidence>
<dbReference type="Proteomes" id="UP000199771">
    <property type="component" value="Unassembled WGS sequence"/>
</dbReference>
<evidence type="ECO:0000256" key="2">
    <source>
        <dbReference type="ARBA" id="ARBA00001946"/>
    </source>
</evidence>
<keyword evidence="8 17" id="KW-0813">Transport</keyword>
<evidence type="ECO:0000259" key="22">
    <source>
        <dbReference type="Pfam" id="PF02896"/>
    </source>
</evidence>
<dbReference type="InterPro" id="IPR036618">
    <property type="entry name" value="PtsI_HPr-bd_sf"/>
</dbReference>
<protein>
    <recommendedName>
        <fullName evidence="7 17">Phosphoenolpyruvate-protein phosphotransferase</fullName>
        <ecNumber evidence="6 17">2.7.3.9</ecNumber>
    </recommendedName>
    <alternativeName>
        <fullName evidence="16 17">Phosphotransferase system, enzyme I</fullName>
    </alternativeName>
</protein>
<dbReference type="Pfam" id="PF00391">
    <property type="entry name" value="PEP-utilizers"/>
    <property type="match status" value="1"/>
</dbReference>
<evidence type="ECO:0000259" key="23">
    <source>
        <dbReference type="Pfam" id="PF05524"/>
    </source>
</evidence>
<dbReference type="GO" id="GO:0008965">
    <property type="term" value="F:phosphoenolpyruvate-protein phosphotransferase activity"/>
    <property type="evidence" value="ECO:0007669"/>
    <property type="project" value="UniProtKB-EC"/>
</dbReference>
<dbReference type="AlphaFoldDB" id="A0A1I2J647"/>
<evidence type="ECO:0000256" key="14">
    <source>
        <dbReference type="ARBA" id="ARBA00022777"/>
    </source>
</evidence>
<dbReference type="SUPFAM" id="SSF51621">
    <property type="entry name" value="Phosphoenolpyruvate/pyruvate domain"/>
    <property type="match status" value="1"/>
</dbReference>
<dbReference type="InterPro" id="IPR050499">
    <property type="entry name" value="PEP-utilizing_PTS_enzyme"/>
</dbReference>
<dbReference type="PANTHER" id="PTHR46244">
    <property type="entry name" value="PHOSPHOENOLPYRUVATE-PROTEIN PHOSPHOTRANSFERASE"/>
    <property type="match status" value="1"/>
</dbReference>
<feature type="binding site" evidence="19">
    <location>
        <position position="301"/>
    </location>
    <ligand>
        <name>phosphoenolpyruvate</name>
        <dbReference type="ChEBI" id="CHEBI:58702"/>
    </ligand>
</feature>
<comment type="subcellular location">
    <subcellularLocation>
        <location evidence="4 17">Cytoplasm</location>
    </subcellularLocation>
</comment>
<evidence type="ECO:0000256" key="7">
    <source>
        <dbReference type="ARBA" id="ARBA00016544"/>
    </source>
</evidence>
<dbReference type="EC" id="2.7.3.9" evidence="6 17"/>
<dbReference type="Gene3D" id="3.50.30.10">
    <property type="entry name" value="Phosphohistidine domain"/>
    <property type="match status" value="1"/>
</dbReference>
<evidence type="ECO:0000313" key="25">
    <source>
        <dbReference type="Proteomes" id="UP000199771"/>
    </source>
</evidence>
<keyword evidence="11 17" id="KW-0808">Transferase</keyword>
<evidence type="ECO:0000256" key="9">
    <source>
        <dbReference type="ARBA" id="ARBA00022490"/>
    </source>
</evidence>
<comment type="cofactor">
    <cofactor evidence="2 17 20">
        <name>Mg(2+)</name>
        <dbReference type="ChEBI" id="CHEBI:18420"/>
    </cofactor>
</comment>
<dbReference type="Gene3D" id="3.20.20.60">
    <property type="entry name" value="Phosphoenolpyruvate-binding domains"/>
    <property type="match status" value="1"/>
</dbReference>
<comment type="function">
    <text evidence="3 17">General (non sugar-specific) component of the phosphoenolpyruvate-dependent sugar phosphotransferase system (sugar PTS). This major carbohydrate active-transport system catalyzes the phosphorylation of incoming sugar substrates concomitantly with their translocation across the cell membrane. Enzyme I transfers the phosphoryl group from phosphoenolpyruvate (PEP) to the phosphoryl carrier protein (HPr).</text>
</comment>
<dbReference type="InterPro" id="IPR008279">
    <property type="entry name" value="PEP-util_enz_mobile_dom"/>
</dbReference>
<comment type="similarity">
    <text evidence="5 17">Belongs to the PEP-utilizing enzyme family.</text>
</comment>
<dbReference type="PANTHER" id="PTHR46244:SF3">
    <property type="entry name" value="PHOSPHOENOLPYRUVATE-PROTEIN PHOSPHOTRANSFERASE"/>
    <property type="match status" value="1"/>
</dbReference>
<evidence type="ECO:0000256" key="17">
    <source>
        <dbReference type="PIRNR" id="PIRNR000732"/>
    </source>
</evidence>
<evidence type="ECO:0000259" key="21">
    <source>
        <dbReference type="Pfam" id="PF00391"/>
    </source>
</evidence>
<evidence type="ECO:0000256" key="13">
    <source>
        <dbReference type="ARBA" id="ARBA00022723"/>
    </source>
</evidence>
<feature type="binding site" evidence="19">
    <location>
        <position position="336"/>
    </location>
    <ligand>
        <name>phosphoenolpyruvate</name>
        <dbReference type="ChEBI" id="CHEBI:58702"/>
    </ligand>
</feature>
<dbReference type="RefSeq" id="WP_091533290.1">
    <property type="nucleotide sequence ID" value="NZ_FOOC01000005.1"/>
</dbReference>
<feature type="active site" description="Proton donor" evidence="18">
    <location>
        <position position="508"/>
    </location>
</feature>
<dbReference type="InterPro" id="IPR036637">
    <property type="entry name" value="Phosphohistidine_dom_sf"/>
</dbReference>
<dbReference type="InterPro" id="IPR040442">
    <property type="entry name" value="Pyrv_kinase-like_dom_sf"/>
</dbReference>
<name>A0A1I2J647_9GAMM</name>
<feature type="binding site" evidence="20">
    <location>
        <position position="437"/>
    </location>
    <ligand>
        <name>Mg(2+)</name>
        <dbReference type="ChEBI" id="CHEBI:18420"/>
    </ligand>
</feature>
<keyword evidence="9 17" id="KW-0963">Cytoplasm</keyword>
<evidence type="ECO:0000256" key="3">
    <source>
        <dbReference type="ARBA" id="ARBA00002728"/>
    </source>
</evidence>
<dbReference type="GO" id="GO:0016301">
    <property type="term" value="F:kinase activity"/>
    <property type="evidence" value="ECO:0007669"/>
    <property type="project" value="UniProtKB-KW"/>
</dbReference>
<evidence type="ECO:0000256" key="1">
    <source>
        <dbReference type="ARBA" id="ARBA00000683"/>
    </source>
</evidence>
<dbReference type="PRINTS" id="PR01736">
    <property type="entry name" value="PHPHTRNFRASE"/>
</dbReference>
<keyword evidence="10 17" id="KW-0762">Sugar transport</keyword>
<dbReference type="OrthoDB" id="9765468at2"/>
<dbReference type="EMBL" id="FOOC01000005">
    <property type="protein sequence ID" value="SFF48707.1"/>
    <property type="molecule type" value="Genomic_DNA"/>
</dbReference>
<evidence type="ECO:0000256" key="20">
    <source>
        <dbReference type="PIRSR" id="PIRSR000732-3"/>
    </source>
</evidence>
<dbReference type="Pfam" id="PF02896">
    <property type="entry name" value="PEP-utilizers_C"/>
    <property type="match status" value="1"/>
</dbReference>
<keyword evidence="13 17" id="KW-0479">Metal-binding</keyword>
<evidence type="ECO:0000256" key="6">
    <source>
        <dbReference type="ARBA" id="ARBA00012232"/>
    </source>
</evidence>
<keyword evidence="25" id="KW-1185">Reference proteome</keyword>
<evidence type="ECO:0000256" key="15">
    <source>
        <dbReference type="ARBA" id="ARBA00022842"/>
    </source>
</evidence>
<dbReference type="InterPro" id="IPR008731">
    <property type="entry name" value="PTS_EIN"/>
</dbReference>
<feature type="binding site" evidence="19">
    <location>
        <position position="471"/>
    </location>
    <ligand>
        <name>phosphoenolpyruvate</name>
        <dbReference type="ChEBI" id="CHEBI:58702"/>
    </ligand>
</feature>
<keyword evidence="24" id="KW-0670">Pyruvate</keyword>
<dbReference type="NCBIfam" id="TIGR01417">
    <property type="entry name" value="PTS_I_fam"/>
    <property type="match status" value="1"/>
</dbReference>
<evidence type="ECO:0000256" key="19">
    <source>
        <dbReference type="PIRSR" id="PIRSR000732-2"/>
    </source>
</evidence>
<dbReference type="Gene3D" id="1.10.274.10">
    <property type="entry name" value="PtsI, HPr-binding domain"/>
    <property type="match status" value="1"/>
</dbReference>
<dbReference type="InterPro" id="IPR000121">
    <property type="entry name" value="PEP_util_C"/>
</dbReference>
<dbReference type="InterPro" id="IPR006318">
    <property type="entry name" value="PTS_EI-like"/>
</dbReference>
<evidence type="ECO:0000256" key="16">
    <source>
        <dbReference type="ARBA" id="ARBA00033235"/>
    </source>
</evidence>
<evidence type="ECO:0000313" key="24">
    <source>
        <dbReference type="EMBL" id="SFF48707.1"/>
    </source>
</evidence>
<evidence type="ECO:0000256" key="8">
    <source>
        <dbReference type="ARBA" id="ARBA00022448"/>
    </source>
</evidence>
<feature type="domain" description="PEP-utilising enzyme C-terminal" evidence="22">
    <location>
        <begin position="260"/>
        <end position="545"/>
    </location>
</feature>
<evidence type="ECO:0000256" key="10">
    <source>
        <dbReference type="ARBA" id="ARBA00022597"/>
    </source>
</evidence>
<dbReference type="Pfam" id="PF05524">
    <property type="entry name" value="PEP-utilisers_N"/>
    <property type="match status" value="1"/>
</dbReference>
<dbReference type="SUPFAM" id="SSF52009">
    <property type="entry name" value="Phosphohistidine domain"/>
    <property type="match status" value="1"/>
</dbReference>
<dbReference type="PIRSF" id="PIRSF000732">
    <property type="entry name" value="PTS_enzyme_I"/>
    <property type="match status" value="1"/>
</dbReference>
<dbReference type="GO" id="GO:0009401">
    <property type="term" value="P:phosphoenolpyruvate-dependent sugar phosphotransferase system"/>
    <property type="evidence" value="ECO:0007669"/>
    <property type="project" value="UniProtKB-KW"/>
</dbReference>
<sequence>MSLWLSGIGVSRGIAIARVQRMHGGELDIPEYRLSPNEIEGEVVRFFGAQRRAKEQLREVRSRIPEGTPGDIAAFIDTHILMMDDRSITDATVAHIRNERINAEAALRRTRDALIAVFEQMDDAYLRTRRDDVEHVCGRILRILLKSERQLPAKAEHGEPYAIVADDVTPADIILLAQQQVAAFITEYGGPLSHTAILARSLGIPAIVGLRDARRLLRENETIIVDGEAGHVIADPDEQALAFYRAKQREHARHRAGLVKLKGRAAISRDGVHVRLLANIELPEDARIAEEAGAEGVGLYRTEFLYMNRKELPSEEEQYEAYARIVSAVSGTITIRTLDLGADKQVDSGRSHGPLPTNPALGLRAIRLCLKEPELFRVQVRALLRASAHGRVQIMLPMISNLQEYRQACAMIEAAREELRAEGRPMAEDVPIGAMIEVPAAAIAAPMLARHARFFSIGTNDLIQYTLAIDRVDDEVNYLYDPLHPAVLHLIRHTIESGRRAGIPVAMCGEMAGDPRFTRLLLGLGLTDFSMHPASVLEVKQIVVESDIGRLRAAVSAALDCLDPQELRDRLAAL</sequence>
<feature type="domain" description="Phosphotransferase system enzyme I N-terminal" evidence="23">
    <location>
        <begin position="6"/>
        <end position="129"/>
    </location>
</feature>
<keyword evidence="12 17" id="KW-0598">Phosphotransferase system</keyword>
<dbReference type="SUPFAM" id="SSF47831">
    <property type="entry name" value="Enzyme I of the PEP:sugar phosphotransferase system HPr-binding (sub)domain"/>
    <property type="match status" value="1"/>
</dbReference>
<keyword evidence="14 17" id="KW-0418">Kinase</keyword>
<feature type="active site" description="Tele-phosphohistidine intermediate" evidence="18">
    <location>
        <position position="194"/>
    </location>
</feature>
<feature type="domain" description="PEP-utilising enzyme mobile" evidence="21">
    <location>
        <begin position="163"/>
        <end position="230"/>
    </location>
</feature>
<proteinExistence type="inferred from homology"/>
<organism evidence="24 25">
    <name type="scientific">Fontimonas thermophila</name>
    <dbReference type="NCBI Taxonomy" id="1076937"/>
    <lineage>
        <taxon>Bacteria</taxon>
        <taxon>Pseudomonadati</taxon>
        <taxon>Pseudomonadota</taxon>
        <taxon>Gammaproteobacteria</taxon>
        <taxon>Nevskiales</taxon>
        <taxon>Nevskiaceae</taxon>
        <taxon>Fontimonas</taxon>
    </lineage>
</organism>
<dbReference type="InterPro" id="IPR015813">
    <property type="entry name" value="Pyrv/PenolPyrv_kinase-like_dom"/>
</dbReference>
<dbReference type="GO" id="GO:0005737">
    <property type="term" value="C:cytoplasm"/>
    <property type="evidence" value="ECO:0007669"/>
    <property type="project" value="UniProtKB-SubCell"/>
</dbReference>
<evidence type="ECO:0000256" key="11">
    <source>
        <dbReference type="ARBA" id="ARBA00022679"/>
    </source>
</evidence>
<accession>A0A1I2J647</accession>
<gene>
    <name evidence="24" type="ORF">SAMN04488120_105160</name>
</gene>
<reference evidence="24 25" key="1">
    <citation type="submission" date="2016-10" db="EMBL/GenBank/DDBJ databases">
        <authorList>
            <person name="de Groot N.N."/>
        </authorList>
    </citation>
    <scope>NUCLEOTIDE SEQUENCE [LARGE SCALE GENOMIC DNA]</scope>
    <source>
        <strain evidence="24 25">DSM 23609</strain>
    </source>
</reference>
<feature type="binding site" evidence="19">
    <location>
        <begin position="460"/>
        <end position="461"/>
    </location>
    <ligand>
        <name>phosphoenolpyruvate</name>
        <dbReference type="ChEBI" id="CHEBI:58702"/>
    </ligand>
</feature>
<evidence type="ECO:0000256" key="4">
    <source>
        <dbReference type="ARBA" id="ARBA00004496"/>
    </source>
</evidence>
<evidence type="ECO:0000256" key="12">
    <source>
        <dbReference type="ARBA" id="ARBA00022683"/>
    </source>
</evidence>
<evidence type="ECO:0000256" key="18">
    <source>
        <dbReference type="PIRSR" id="PIRSR000732-1"/>
    </source>
</evidence>
<dbReference type="InterPro" id="IPR024692">
    <property type="entry name" value="PTS_EI"/>
</dbReference>
<feature type="binding site" evidence="20">
    <location>
        <position position="461"/>
    </location>
    <ligand>
        <name>Mg(2+)</name>
        <dbReference type="ChEBI" id="CHEBI:18420"/>
    </ligand>
</feature>